<dbReference type="SMART" id="SM00530">
    <property type="entry name" value="HTH_XRE"/>
    <property type="match status" value="1"/>
</dbReference>
<comment type="similarity">
    <text evidence="1">Belongs to the short-chain fatty acyl-CoA assimilation regulator (ScfR) family.</text>
</comment>
<feature type="compositionally biased region" description="Polar residues" evidence="2">
    <location>
        <begin position="77"/>
        <end position="91"/>
    </location>
</feature>
<dbReference type="EMBL" id="JBIAZU010000007">
    <property type="protein sequence ID" value="MFF5295017.1"/>
    <property type="molecule type" value="Genomic_DNA"/>
</dbReference>
<name>A0ABW6WP13_9ACTN</name>
<accession>A0ABW6WP13</accession>
<feature type="region of interest" description="Disordered" evidence="2">
    <location>
        <begin position="77"/>
        <end position="97"/>
    </location>
</feature>
<dbReference type="Proteomes" id="UP001602245">
    <property type="component" value="Unassembled WGS sequence"/>
</dbReference>
<dbReference type="Pfam" id="PF06114">
    <property type="entry name" value="Peptidase_M78"/>
    <property type="match status" value="1"/>
</dbReference>
<dbReference type="InterPro" id="IPR010359">
    <property type="entry name" value="IrrE_HExxH"/>
</dbReference>
<evidence type="ECO:0000256" key="1">
    <source>
        <dbReference type="ARBA" id="ARBA00007227"/>
    </source>
</evidence>
<gene>
    <name evidence="4" type="ORF">ACFY35_36730</name>
</gene>
<dbReference type="InterPro" id="IPR010982">
    <property type="entry name" value="Lambda_DNA-bd_dom_sf"/>
</dbReference>
<dbReference type="PANTHER" id="PTHR43236:SF2">
    <property type="entry name" value="BLL0069 PROTEIN"/>
    <property type="match status" value="1"/>
</dbReference>
<keyword evidence="5" id="KW-1185">Reference proteome</keyword>
<protein>
    <submittedName>
        <fullName evidence="4">XRE family transcriptional regulator</fullName>
    </submittedName>
</protein>
<comment type="caution">
    <text evidence="4">The sequence shown here is derived from an EMBL/GenBank/DDBJ whole genome shotgun (WGS) entry which is preliminary data.</text>
</comment>
<dbReference type="SUPFAM" id="SSF47413">
    <property type="entry name" value="lambda repressor-like DNA-binding domains"/>
    <property type="match status" value="1"/>
</dbReference>
<dbReference type="InterPro" id="IPR052345">
    <property type="entry name" value="Rad_response_metalloprotease"/>
</dbReference>
<dbReference type="Pfam" id="PF01381">
    <property type="entry name" value="HTH_3"/>
    <property type="match status" value="1"/>
</dbReference>
<reference evidence="4 5" key="1">
    <citation type="submission" date="2024-10" db="EMBL/GenBank/DDBJ databases">
        <title>The Natural Products Discovery Center: Release of the First 8490 Sequenced Strains for Exploring Actinobacteria Biosynthetic Diversity.</title>
        <authorList>
            <person name="Kalkreuter E."/>
            <person name="Kautsar S.A."/>
            <person name="Yang D."/>
            <person name="Bader C.D."/>
            <person name="Teijaro C.N."/>
            <person name="Fluegel L."/>
            <person name="Davis C.M."/>
            <person name="Simpson J.R."/>
            <person name="Lauterbach L."/>
            <person name="Steele A.D."/>
            <person name="Gui C."/>
            <person name="Meng S."/>
            <person name="Li G."/>
            <person name="Viehrig K."/>
            <person name="Ye F."/>
            <person name="Su P."/>
            <person name="Kiefer A.F."/>
            <person name="Nichols A."/>
            <person name="Cepeda A.J."/>
            <person name="Yan W."/>
            <person name="Fan B."/>
            <person name="Jiang Y."/>
            <person name="Adhikari A."/>
            <person name="Zheng C.-J."/>
            <person name="Schuster L."/>
            <person name="Cowan T.M."/>
            <person name="Smanski M.J."/>
            <person name="Chevrette M.G."/>
            <person name="De Carvalho L.P.S."/>
            <person name="Shen B."/>
        </authorList>
    </citation>
    <scope>NUCLEOTIDE SEQUENCE [LARGE SCALE GENOMIC DNA]</scope>
    <source>
        <strain evidence="4 5">NPDC000087</strain>
    </source>
</reference>
<sequence length="377" mass="41173">MPTVLVPITGSVLAWAMGEAGLTGAEVASELGVSQSEVADWIAGVTHPSKTRFDQLRKLLDRPESFFFLANPPPPSVSTTRFRSHAGQTGPHTPAPDDLKAIKLAQNLQRVMRWLGQEGDRLEIPRASIGDPSEVVAETARAWLEWSTRDQISAKDHEVSKLLRSRIETRGVIALNLTLSEGGFRGFSLPDPVAPVIAINTRDDTRARSFSYLHECAHLILGDESICDALPESGTERWCDGVAAAFLMPRRVLAGYVVRRFNGQKVDSYEQVRWAANQLNVSLRAMALRFESLGMAMPGLYGKINKIASIQSRGGGGGGPPQTRARRKLQRYGAGFVGRLMAAEEEGDIDNADLVDLLNLSRAEIKELRGLLDEGAH</sequence>
<evidence type="ECO:0000313" key="4">
    <source>
        <dbReference type="EMBL" id="MFF5295017.1"/>
    </source>
</evidence>
<proteinExistence type="inferred from homology"/>
<dbReference type="PANTHER" id="PTHR43236">
    <property type="entry name" value="ANTITOXIN HIGA1"/>
    <property type="match status" value="1"/>
</dbReference>
<evidence type="ECO:0000259" key="3">
    <source>
        <dbReference type="PROSITE" id="PS50943"/>
    </source>
</evidence>
<dbReference type="InterPro" id="IPR001387">
    <property type="entry name" value="Cro/C1-type_HTH"/>
</dbReference>
<evidence type="ECO:0000313" key="5">
    <source>
        <dbReference type="Proteomes" id="UP001602245"/>
    </source>
</evidence>
<dbReference type="PROSITE" id="PS50943">
    <property type="entry name" value="HTH_CROC1"/>
    <property type="match status" value="1"/>
</dbReference>
<feature type="domain" description="HTH cro/C1-type" evidence="3">
    <location>
        <begin position="19"/>
        <end position="67"/>
    </location>
</feature>
<evidence type="ECO:0000256" key="2">
    <source>
        <dbReference type="SAM" id="MobiDB-lite"/>
    </source>
</evidence>
<dbReference type="CDD" id="cd00093">
    <property type="entry name" value="HTH_XRE"/>
    <property type="match status" value="1"/>
</dbReference>
<organism evidence="4 5">
    <name type="scientific">Paractinoplanes globisporus</name>
    <dbReference type="NCBI Taxonomy" id="113565"/>
    <lineage>
        <taxon>Bacteria</taxon>
        <taxon>Bacillati</taxon>
        <taxon>Actinomycetota</taxon>
        <taxon>Actinomycetes</taxon>
        <taxon>Micromonosporales</taxon>
        <taxon>Micromonosporaceae</taxon>
        <taxon>Paractinoplanes</taxon>
    </lineage>
</organism>
<dbReference type="RefSeq" id="WP_084699452.1">
    <property type="nucleotide sequence ID" value="NZ_JBIAZU010000007.1"/>
</dbReference>